<dbReference type="EMBL" id="KN847478">
    <property type="protein sequence ID" value="KIX05398.1"/>
    <property type="molecule type" value="Genomic_DNA"/>
</dbReference>
<name>A0A0D2H4R1_9EURO</name>
<feature type="compositionally biased region" description="Pro residues" evidence="1">
    <location>
        <begin position="24"/>
        <end position="39"/>
    </location>
</feature>
<dbReference type="HOGENOM" id="CLU_2400888_0_0_1"/>
<dbReference type="STRING" id="1442369.A0A0D2H4R1"/>
<proteinExistence type="predicted"/>
<dbReference type="VEuPathDB" id="FungiDB:Z518_06270"/>
<evidence type="ECO:0000313" key="3">
    <source>
        <dbReference type="Proteomes" id="UP000053617"/>
    </source>
</evidence>
<sequence>MSNQGYYQGGPQYPPQSYGGGYPPQGPPPQGYYQGPPPMGYQQAPPQQVIVREKKDRGCLVLPPSAAASSVKKDVNVAPTAANVSLSVAKMAT</sequence>
<reference evidence="2 3" key="1">
    <citation type="submission" date="2015-01" db="EMBL/GenBank/DDBJ databases">
        <title>The Genome Sequence of Rhinocladiella mackenzie CBS 650.93.</title>
        <authorList>
            <consortium name="The Broad Institute Genomics Platform"/>
            <person name="Cuomo C."/>
            <person name="de Hoog S."/>
            <person name="Gorbushina A."/>
            <person name="Stielow B."/>
            <person name="Teixiera M."/>
            <person name="Abouelleil A."/>
            <person name="Chapman S.B."/>
            <person name="Priest M."/>
            <person name="Young S.K."/>
            <person name="Wortman J."/>
            <person name="Nusbaum C."/>
            <person name="Birren B."/>
        </authorList>
    </citation>
    <scope>NUCLEOTIDE SEQUENCE [LARGE SCALE GENOMIC DNA]</scope>
    <source>
        <strain evidence="2 3">CBS 650.93</strain>
    </source>
</reference>
<dbReference type="AlphaFoldDB" id="A0A0D2H4R1"/>
<dbReference type="Proteomes" id="UP000053617">
    <property type="component" value="Unassembled WGS sequence"/>
</dbReference>
<feature type="compositionally biased region" description="Low complexity" evidence="1">
    <location>
        <begin position="1"/>
        <end position="17"/>
    </location>
</feature>
<feature type="region of interest" description="Disordered" evidence="1">
    <location>
        <begin position="1"/>
        <end position="45"/>
    </location>
</feature>
<protein>
    <recommendedName>
        <fullName evidence="4">Cysteine-rich transmembrane CYSTM domain-containing protein</fullName>
    </recommendedName>
</protein>
<gene>
    <name evidence="2" type="ORF">Z518_06270</name>
</gene>
<dbReference type="RefSeq" id="XP_013272534.1">
    <property type="nucleotide sequence ID" value="XM_013417080.1"/>
</dbReference>
<dbReference type="GeneID" id="25294341"/>
<evidence type="ECO:0008006" key="4">
    <source>
        <dbReference type="Google" id="ProtNLM"/>
    </source>
</evidence>
<evidence type="ECO:0000313" key="2">
    <source>
        <dbReference type="EMBL" id="KIX05398.1"/>
    </source>
</evidence>
<evidence type="ECO:0000256" key="1">
    <source>
        <dbReference type="SAM" id="MobiDB-lite"/>
    </source>
</evidence>
<keyword evidence="3" id="KW-1185">Reference proteome</keyword>
<organism evidence="2 3">
    <name type="scientific">Rhinocladiella mackenziei CBS 650.93</name>
    <dbReference type="NCBI Taxonomy" id="1442369"/>
    <lineage>
        <taxon>Eukaryota</taxon>
        <taxon>Fungi</taxon>
        <taxon>Dikarya</taxon>
        <taxon>Ascomycota</taxon>
        <taxon>Pezizomycotina</taxon>
        <taxon>Eurotiomycetes</taxon>
        <taxon>Chaetothyriomycetidae</taxon>
        <taxon>Chaetothyriales</taxon>
        <taxon>Herpotrichiellaceae</taxon>
        <taxon>Rhinocladiella</taxon>
    </lineage>
</organism>
<accession>A0A0D2H4R1</accession>